<dbReference type="PANTHER" id="PTHR31190">
    <property type="entry name" value="DNA-BINDING DOMAIN"/>
    <property type="match status" value="1"/>
</dbReference>
<dbReference type="InterPro" id="IPR001471">
    <property type="entry name" value="AP2/ERF_dom"/>
</dbReference>
<comment type="subcellular location">
    <subcellularLocation>
        <location evidence="1">Nucleus</location>
    </subcellularLocation>
</comment>
<dbReference type="PROSITE" id="PS51032">
    <property type="entry name" value="AP2_ERF"/>
    <property type="match status" value="1"/>
</dbReference>
<dbReference type="InterPro" id="IPR016177">
    <property type="entry name" value="DNA-bd_dom_sf"/>
</dbReference>
<dbReference type="AlphaFoldDB" id="A0A165A283"/>
<evidence type="ECO:0000256" key="5">
    <source>
        <dbReference type="ARBA" id="ARBA00023163"/>
    </source>
</evidence>
<accession>A0A165A283</accession>
<dbReference type="InterPro" id="IPR044808">
    <property type="entry name" value="ERF_plant"/>
</dbReference>
<dbReference type="Gene3D" id="3.30.730.10">
    <property type="entry name" value="AP2/ERF domain"/>
    <property type="match status" value="1"/>
</dbReference>
<dbReference type="PRINTS" id="PR00367">
    <property type="entry name" value="ETHRSPELEMNT"/>
</dbReference>
<gene>
    <name evidence="8" type="ORF">DCAR_0414854</name>
</gene>
<keyword evidence="5" id="KW-0804">Transcription</keyword>
<evidence type="ECO:0000313" key="8">
    <source>
        <dbReference type="EMBL" id="WOG95530.1"/>
    </source>
</evidence>
<evidence type="ECO:0000256" key="3">
    <source>
        <dbReference type="ARBA" id="ARBA00023015"/>
    </source>
</evidence>
<feature type="region of interest" description="Disordered" evidence="7">
    <location>
        <begin position="146"/>
        <end position="181"/>
    </location>
</feature>
<dbReference type="Gramene" id="KZM96791">
    <property type="protein sequence ID" value="KZM96791"/>
    <property type="gene ID" value="DCAR_015847"/>
</dbReference>
<dbReference type="InterPro" id="IPR036955">
    <property type="entry name" value="AP2/ERF_dom_sf"/>
</dbReference>
<dbReference type="CDD" id="cd00018">
    <property type="entry name" value="AP2"/>
    <property type="match status" value="1"/>
</dbReference>
<dbReference type="KEGG" id="dcr:108218238"/>
<keyword evidence="3" id="KW-0805">Transcription regulation</keyword>
<evidence type="ECO:0000256" key="7">
    <source>
        <dbReference type="SAM" id="MobiDB-lite"/>
    </source>
</evidence>
<evidence type="ECO:0000256" key="6">
    <source>
        <dbReference type="ARBA" id="ARBA00023242"/>
    </source>
</evidence>
<evidence type="ECO:0000256" key="1">
    <source>
        <dbReference type="ARBA" id="ARBA00004123"/>
    </source>
</evidence>
<dbReference type="OrthoDB" id="552345at2759"/>
<dbReference type="GO" id="GO:0006952">
    <property type="term" value="P:defense response"/>
    <property type="evidence" value="ECO:0007669"/>
    <property type="project" value="UniProtKB-KW"/>
</dbReference>
<reference evidence="8" key="1">
    <citation type="journal article" date="2016" name="Nat. Genet.">
        <title>A high-quality carrot genome assembly provides new insights into carotenoid accumulation and asterid genome evolution.</title>
        <authorList>
            <person name="Iorizzo M."/>
            <person name="Ellison S."/>
            <person name="Senalik D."/>
            <person name="Zeng P."/>
            <person name="Satapoomin P."/>
            <person name="Huang J."/>
            <person name="Bowman M."/>
            <person name="Iovene M."/>
            <person name="Sanseverino W."/>
            <person name="Cavagnaro P."/>
            <person name="Yildiz M."/>
            <person name="Macko-Podgorni A."/>
            <person name="Moranska E."/>
            <person name="Grzebelus E."/>
            <person name="Grzebelus D."/>
            <person name="Ashrafi H."/>
            <person name="Zheng Z."/>
            <person name="Cheng S."/>
            <person name="Spooner D."/>
            <person name="Van Deynze A."/>
            <person name="Simon P."/>
        </authorList>
    </citation>
    <scope>NUCLEOTIDE SEQUENCE</scope>
    <source>
        <tissue evidence="8">Leaf</tissue>
    </source>
</reference>
<keyword evidence="4" id="KW-0238">DNA-binding</keyword>
<evidence type="ECO:0000256" key="4">
    <source>
        <dbReference type="ARBA" id="ARBA00023125"/>
    </source>
</evidence>
<feature type="compositionally biased region" description="Low complexity" evidence="7">
    <location>
        <begin position="159"/>
        <end position="169"/>
    </location>
</feature>
<dbReference type="GO" id="GO:0003677">
    <property type="term" value="F:DNA binding"/>
    <property type="evidence" value="ECO:0007669"/>
    <property type="project" value="UniProtKB-KW"/>
</dbReference>
<dbReference type="GO" id="GO:0003700">
    <property type="term" value="F:DNA-binding transcription factor activity"/>
    <property type="evidence" value="ECO:0007669"/>
    <property type="project" value="InterPro"/>
</dbReference>
<dbReference type="GO" id="GO:0009873">
    <property type="term" value="P:ethylene-activated signaling pathway"/>
    <property type="evidence" value="ECO:0007669"/>
    <property type="project" value="InterPro"/>
</dbReference>
<organism evidence="8 9">
    <name type="scientific">Daucus carota subsp. sativus</name>
    <name type="common">Carrot</name>
    <dbReference type="NCBI Taxonomy" id="79200"/>
    <lineage>
        <taxon>Eukaryota</taxon>
        <taxon>Viridiplantae</taxon>
        <taxon>Streptophyta</taxon>
        <taxon>Embryophyta</taxon>
        <taxon>Tracheophyta</taxon>
        <taxon>Spermatophyta</taxon>
        <taxon>Magnoliopsida</taxon>
        <taxon>eudicotyledons</taxon>
        <taxon>Gunneridae</taxon>
        <taxon>Pentapetalae</taxon>
        <taxon>asterids</taxon>
        <taxon>campanulids</taxon>
        <taxon>Apiales</taxon>
        <taxon>Apiaceae</taxon>
        <taxon>Apioideae</taxon>
        <taxon>Scandiceae</taxon>
        <taxon>Daucinae</taxon>
        <taxon>Daucus</taxon>
        <taxon>Daucus sect. Daucus</taxon>
    </lineage>
</organism>
<keyword evidence="9" id="KW-1185">Reference proteome</keyword>
<evidence type="ECO:0000256" key="2">
    <source>
        <dbReference type="ARBA" id="ARBA00022821"/>
    </source>
</evidence>
<dbReference type="FunFam" id="3.30.730.10:FF:000001">
    <property type="entry name" value="Ethylene-responsive transcription factor 2"/>
    <property type="match status" value="1"/>
</dbReference>
<sequence length="181" mass="20528">MSFLSISDSDLAMLDLIRNHLLEDTYDFSPLTETNKSNYFIHEQPSCSVDKIVDVKWSEKEVEMPRSNDSRDWKRYTGVRRRPWGKFAAEIRNPAKKGTRIWLGTYNTPEDAALAYDKAAFRLRGSRAKVNFPGMIGSYITEPIHGDAPKRASHVETTSSSSSSSSAISEDSESSKRRRMV</sequence>
<keyword evidence="2" id="KW-0611">Plant defense</keyword>
<dbReference type="EMBL" id="CP093346">
    <property type="protein sequence ID" value="WOG95530.1"/>
    <property type="molecule type" value="Genomic_DNA"/>
</dbReference>
<evidence type="ECO:0000313" key="9">
    <source>
        <dbReference type="Proteomes" id="UP000077755"/>
    </source>
</evidence>
<dbReference type="Proteomes" id="UP000077755">
    <property type="component" value="Chromosome 4"/>
</dbReference>
<dbReference type="SUPFAM" id="SSF54171">
    <property type="entry name" value="DNA-binding domain"/>
    <property type="match status" value="1"/>
</dbReference>
<proteinExistence type="predicted"/>
<dbReference type="Pfam" id="PF00847">
    <property type="entry name" value="AP2"/>
    <property type="match status" value="1"/>
</dbReference>
<dbReference type="GO" id="GO:0005634">
    <property type="term" value="C:nucleus"/>
    <property type="evidence" value="ECO:0007669"/>
    <property type="project" value="UniProtKB-SubCell"/>
</dbReference>
<keyword evidence="6" id="KW-0539">Nucleus</keyword>
<reference evidence="8" key="2">
    <citation type="submission" date="2022-03" db="EMBL/GenBank/DDBJ databases">
        <title>Draft title - Genomic analysis of global carrot germplasm unveils the trajectory of domestication and the origin of high carotenoid orange carrot.</title>
        <authorList>
            <person name="Iorizzo M."/>
            <person name="Ellison S."/>
            <person name="Senalik D."/>
            <person name="Macko-Podgorni A."/>
            <person name="Grzebelus D."/>
            <person name="Bostan H."/>
            <person name="Rolling W."/>
            <person name="Curaba J."/>
            <person name="Simon P."/>
        </authorList>
    </citation>
    <scope>NUCLEOTIDE SEQUENCE</scope>
    <source>
        <tissue evidence="8">Leaf</tissue>
    </source>
</reference>
<dbReference type="PANTHER" id="PTHR31190:SF287">
    <property type="entry name" value="DEVELOPMENT RELATED ERF PROTEIN"/>
    <property type="match status" value="1"/>
</dbReference>
<dbReference type="SMART" id="SM00380">
    <property type="entry name" value="AP2"/>
    <property type="match status" value="1"/>
</dbReference>
<name>A0A165A283_DAUCS</name>
<protein>
    <submittedName>
        <fullName evidence="8">Uncharacterized protein</fullName>
    </submittedName>
</protein>